<sequence length="81" mass="9163">MYESDGVPDLSEIGGHWDDRPVRWHGQGLDQTWVYPGRRIARIPGVEWPNEPENCRAGLKDNTWWLNGQVLLCDGCGIDGT</sequence>
<proteinExistence type="predicted"/>
<dbReference type="KEGG" id="vg:63210611"/>
<evidence type="ECO:0000313" key="1">
    <source>
        <dbReference type="EMBL" id="APQ42151.1"/>
    </source>
</evidence>
<gene>
    <name evidence="1" type="primary">46</name>
    <name evidence="1" type="ORF">PBI_MRMAGOO_46</name>
</gene>
<dbReference type="Proteomes" id="UP000225965">
    <property type="component" value="Segment"/>
</dbReference>
<dbReference type="RefSeq" id="YP_010013952.1">
    <property type="nucleotide sequence ID" value="NC_053515.1"/>
</dbReference>
<protein>
    <submittedName>
        <fullName evidence="1">Uncharacterized protein</fullName>
    </submittedName>
</protein>
<organism evidence="1 2">
    <name type="scientific">Mycobacterium phage MrMagoo</name>
    <dbReference type="NCBI Taxonomy" id="1927020"/>
    <lineage>
        <taxon>Viruses</taxon>
        <taxon>Duplodnaviria</taxon>
        <taxon>Heunggongvirae</taxon>
        <taxon>Uroviricota</taxon>
        <taxon>Caudoviricetes</taxon>
        <taxon>Vilmaviridae</taxon>
        <taxon>Mclasvirinae</taxon>
        <taxon>Reyvirus</taxon>
        <taxon>Reyvirus mrmagoo</taxon>
    </lineage>
</organism>
<reference evidence="1 2" key="1">
    <citation type="submission" date="2016-11" db="EMBL/GenBank/DDBJ databases">
        <authorList>
            <person name="Brown T."/>
            <person name="Davidson K."/>
            <person name="Doll Z."/>
            <person name="Jansson R."/>
            <person name="Janyszek T."/>
            <person name="Lwin C."/>
            <person name="Patil S."/>
            <person name="Piper J."/>
            <person name="Rajendiran N."/>
            <person name="Rittenhouse N.L."/>
            <person name="Younker T.P."/>
            <person name="Zhang J."/>
            <person name="Garlena R.A."/>
            <person name="Russell D.A."/>
            <person name="Pope W.H."/>
            <person name="Jacobs-Sera D."/>
            <person name="Hatfull G.F."/>
        </authorList>
    </citation>
    <scope>NUCLEOTIDE SEQUENCE [LARGE SCALE GENOMIC DNA]</scope>
</reference>
<keyword evidence="2" id="KW-1185">Reference proteome</keyword>
<dbReference type="GeneID" id="63210611"/>
<accession>A0A1L6BYI9</accession>
<evidence type="ECO:0000313" key="2">
    <source>
        <dbReference type="Proteomes" id="UP000225965"/>
    </source>
</evidence>
<name>A0A1L6BYI9_9CAUD</name>
<dbReference type="EMBL" id="KY223999">
    <property type="protein sequence ID" value="APQ42151.1"/>
    <property type="molecule type" value="Genomic_DNA"/>
</dbReference>